<evidence type="ECO:0000256" key="1">
    <source>
        <dbReference type="ARBA" id="ARBA00010088"/>
    </source>
</evidence>
<gene>
    <name evidence="7" type="ORF">GCM10017566_44480</name>
</gene>
<dbReference type="InterPro" id="IPR000073">
    <property type="entry name" value="AB_hydrolase_1"/>
</dbReference>
<feature type="chain" id="PRO_5034193280" evidence="4">
    <location>
        <begin position="27"/>
        <end position="571"/>
    </location>
</feature>
<dbReference type="AlphaFoldDB" id="A0A8H9MEX3"/>
<dbReference type="SUPFAM" id="SSF53474">
    <property type="entry name" value="alpha/beta-Hydrolases"/>
    <property type="match status" value="1"/>
</dbReference>
<evidence type="ECO:0000313" key="7">
    <source>
        <dbReference type="EMBL" id="GHF65922.1"/>
    </source>
</evidence>
<dbReference type="Pfam" id="PF08386">
    <property type="entry name" value="Abhydrolase_4"/>
    <property type="match status" value="1"/>
</dbReference>
<organism evidence="7 8">
    <name type="scientific">Amycolatopsis bartoniae</name>
    <dbReference type="NCBI Taxonomy" id="941986"/>
    <lineage>
        <taxon>Bacteria</taxon>
        <taxon>Bacillati</taxon>
        <taxon>Actinomycetota</taxon>
        <taxon>Actinomycetes</taxon>
        <taxon>Pseudonocardiales</taxon>
        <taxon>Pseudonocardiaceae</taxon>
        <taxon>Amycolatopsis</taxon>
    </lineage>
</organism>
<dbReference type="Proteomes" id="UP000658656">
    <property type="component" value="Unassembled WGS sequence"/>
</dbReference>
<evidence type="ECO:0000256" key="4">
    <source>
        <dbReference type="SAM" id="SignalP"/>
    </source>
</evidence>
<dbReference type="InterPro" id="IPR029058">
    <property type="entry name" value="AB_hydrolase_fold"/>
</dbReference>
<accession>A0A8H9MEX3</accession>
<dbReference type="GO" id="GO:0016787">
    <property type="term" value="F:hydrolase activity"/>
    <property type="evidence" value="ECO:0007669"/>
    <property type="project" value="UniProtKB-KW"/>
</dbReference>
<dbReference type="EMBL" id="BNAV01000006">
    <property type="protein sequence ID" value="GHF65922.1"/>
    <property type="molecule type" value="Genomic_DNA"/>
</dbReference>
<feature type="signal peptide" evidence="4">
    <location>
        <begin position="1"/>
        <end position="26"/>
    </location>
</feature>
<evidence type="ECO:0000259" key="5">
    <source>
        <dbReference type="Pfam" id="PF00561"/>
    </source>
</evidence>
<dbReference type="PANTHER" id="PTHR43248:SF29">
    <property type="entry name" value="TRIPEPTIDYL AMINOPEPTIDASE"/>
    <property type="match status" value="1"/>
</dbReference>
<keyword evidence="8" id="KW-1185">Reference proteome</keyword>
<comment type="similarity">
    <text evidence="1">Belongs to the peptidase S33 family.</text>
</comment>
<reference evidence="7" key="1">
    <citation type="journal article" date="2014" name="Int. J. Syst. Evol. Microbiol.">
        <title>Complete genome sequence of Corynebacterium casei LMG S-19264T (=DSM 44701T), isolated from a smear-ripened cheese.</title>
        <authorList>
            <consortium name="US DOE Joint Genome Institute (JGI-PGF)"/>
            <person name="Walter F."/>
            <person name="Albersmeier A."/>
            <person name="Kalinowski J."/>
            <person name="Ruckert C."/>
        </authorList>
    </citation>
    <scope>NUCLEOTIDE SEQUENCE</scope>
    <source>
        <strain evidence="7">CGMCC 4.7679</strain>
    </source>
</reference>
<proteinExistence type="inferred from homology"/>
<evidence type="ECO:0000313" key="8">
    <source>
        <dbReference type="Proteomes" id="UP000658656"/>
    </source>
</evidence>
<dbReference type="Gene3D" id="3.40.50.1820">
    <property type="entry name" value="alpha/beta hydrolase"/>
    <property type="match status" value="1"/>
</dbReference>
<evidence type="ECO:0000256" key="3">
    <source>
        <dbReference type="ARBA" id="ARBA00022801"/>
    </source>
</evidence>
<sequence length="571" mass="61188">MRTKLFGPGLLVASLTLVAGSTPALAAVPGNPYLHQQLAWGPCLFKTTEGSKTSECAQVTVPRDWAHPDAGVDLRVTISRVRATGTADQRRGAILVNPGGPGGQGSPLAGEIAGLEPQVNQAYDFIGMDPRGTGEAGGTAPEQQGLVCQVPQDQLSPQDTLLDARDRSAASIRLHQQRPRAVARACEADPLTPYITTWQTTHDMDLIRALLGEEKLNYLGYSYGTWLGAKYASLFPDHTGKVVLDSSVNWQGRLQADFEDFPVIDQRQFDDVYLPWAARQFPEQLGPTAADAKRTWEQVRAYYATQHVSPDSYDQLFAGNGSEIQWMLSLLVFVAGAQAVHGDSPATPPAQLSDQLDAQSRASFGVPFTQLTAARVVAKGQSLAETTPAGGTRFAVACGDQPTRSAAWYKALSDVQGPRYPLYGWAYGLSEVCGFWTGDPQHVLPQLPHQVAANVLVVQGEFDPQTGYDQASAAVRSAPGVSLVSVDDAAFHGQYALTANPCVDGMVNVFLLDNSRPGNSTCPSVPLPGEDKVYPVAGPVGAGAHPAQVVPRVLSELRQTVQELLSRTNHW</sequence>
<dbReference type="OrthoDB" id="4273853at2"/>
<keyword evidence="2 4" id="KW-0732">Signal</keyword>
<reference evidence="7" key="2">
    <citation type="submission" date="2020-09" db="EMBL/GenBank/DDBJ databases">
        <authorList>
            <person name="Sun Q."/>
            <person name="Zhou Y."/>
        </authorList>
    </citation>
    <scope>NUCLEOTIDE SEQUENCE</scope>
    <source>
        <strain evidence="7">CGMCC 4.7679</strain>
    </source>
</reference>
<keyword evidence="3" id="KW-0378">Hydrolase</keyword>
<protein>
    <submittedName>
        <fullName evidence="7">Transporter</fullName>
    </submittedName>
</protein>
<comment type="caution">
    <text evidence="7">The sequence shown here is derived from an EMBL/GenBank/DDBJ whole genome shotgun (WGS) entry which is preliminary data.</text>
</comment>
<feature type="domain" description="AB hydrolase-1" evidence="5">
    <location>
        <begin position="93"/>
        <end position="274"/>
    </location>
</feature>
<feature type="domain" description="Peptidase S33 tripeptidyl aminopeptidase-like C-terminal" evidence="6">
    <location>
        <begin position="426"/>
        <end position="522"/>
    </location>
</feature>
<dbReference type="RefSeq" id="WP_145932742.1">
    <property type="nucleotide sequence ID" value="NZ_BNAV01000006.1"/>
</dbReference>
<dbReference type="InterPro" id="IPR013595">
    <property type="entry name" value="Pept_S33_TAP-like_C"/>
</dbReference>
<dbReference type="Pfam" id="PF00561">
    <property type="entry name" value="Abhydrolase_1"/>
    <property type="match status" value="1"/>
</dbReference>
<dbReference type="InterPro" id="IPR051601">
    <property type="entry name" value="Serine_prot/Carboxylest_S33"/>
</dbReference>
<dbReference type="PANTHER" id="PTHR43248">
    <property type="entry name" value="2-SUCCINYL-6-HYDROXY-2,4-CYCLOHEXADIENE-1-CARBOXYLATE SYNTHASE"/>
    <property type="match status" value="1"/>
</dbReference>
<evidence type="ECO:0000256" key="2">
    <source>
        <dbReference type="ARBA" id="ARBA00022729"/>
    </source>
</evidence>
<evidence type="ECO:0000259" key="6">
    <source>
        <dbReference type="Pfam" id="PF08386"/>
    </source>
</evidence>
<name>A0A8H9MEX3_9PSEU</name>